<accession>A0ABS7R033</accession>
<evidence type="ECO:0000256" key="1">
    <source>
        <dbReference type="SAM" id="SignalP"/>
    </source>
</evidence>
<sequence>MTSAHLPRSARLPGAAVAFAALALGALGPSAPARALVPAAAGCAAPRLDVDANSGWAQVVAAAAVVRQDPTADSESLGALRRCAVVPLRYRTEGGGGRQWYRLDDRAGWVSDQAVHVLRPAPHI</sequence>
<dbReference type="RefSeq" id="WP_222981029.1">
    <property type="nucleotide sequence ID" value="NZ_JAINVZ010000023.1"/>
</dbReference>
<evidence type="ECO:0000313" key="3">
    <source>
        <dbReference type="Proteomes" id="UP001198565"/>
    </source>
</evidence>
<feature type="chain" id="PRO_5046386906" description="SH3 domain-containing protein" evidence="1">
    <location>
        <begin position="36"/>
        <end position="124"/>
    </location>
</feature>
<gene>
    <name evidence="2" type="ORF">K7472_26185</name>
</gene>
<organism evidence="2 3">
    <name type="scientific">Streptantibioticus parmotrematis</name>
    <dbReference type="NCBI Taxonomy" id="2873249"/>
    <lineage>
        <taxon>Bacteria</taxon>
        <taxon>Bacillati</taxon>
        <taxon>Actinomycetota</taxon>
        <taxon>Actinomycetes</taxon>
        <taxon>Kitasatosporales</taxon>
        <taxon>Streptomycetaceae</taxon>
        <taxon>Streptantibioticus</taxon>
    </lineage>
</organism>
<feature type="signal peptide" evidence="1">
    <location>
        <begin position="1"/>
        <end position="35"/>
    </location>
</feature>
<evidence type="ECO:0008006" key="4">
    <source>
        <dbReference type="Google" id="ProtNLM"/>
    </source>
</evidence>
<comment type="caution">
    <text evidence="2">The sequence shown here is derived from an EMBL/GenBank/DDBJ whole genome shotgun (WGS) entry which is preliminary data.</text>
</comment>
<dbReference type="EMBL" id="JAINVZ010000023">
    <property type="protein sequence ID" value="MBY8888301.1"/>
    <property type="molecule type" value="Genomic_DNA"/>
</dbReference>
<dbReference type="Proteomes" id="UP001198565">
    <property type="component" value="Unassembled WGS sequence"/>
</dbReference>
<keyword evidence="1" id="KW-0732">Signal</keyword>
<reference evidence="2 3" key="1">
    <citation type="submission" date="2021-08" db="EMBL/GenBank/DDBJ databases">
        <title>Streptomyces sp. PTM05 isolated from lichen.</title>
        <authorList>
            <person name="Somphong A."/>
            <person name="Phongsopitanun W."/>
            <person name="Tanasupawat S."/>
        </authorList>
    </citation>
    <scope>NUCLEOTIDE SEQUENCE [LARGE SCALE GENOMIC DNA]</scope>
    <source>
        <strain evidence="2 3">Ptm05</strain>
    </source>
</reference>
<evidence type="ECO:0000313" key="2">
    <source>
        <dbReference type="EMBL" id="MBY8888301.1"/>
    </source>
</evidence>
<protein>
    <recommendedName>
        <fullName evidence="4">SH3 domain-containing protein</fullName>
    </recommendedName>
</protein>
<name>A0ABS7R033_9ACTN</name>
<proteinExistence type="predicted"/>
<keyword evidence="3" id="KW-1185">Reference proteome</keyword>